<evidence type="ECO:0000313" key="2">
    <source>
        <dbReference type="Proteomes" id="UP000790709"/>
    </source>
</evidence>
<dbReference type="EMBL" id="MU266567">
    <property type="protein sequence ID" value="KAH7920635.1"/>
    <property type="molecule type" value="Genomic_DNA"/>
</dbReference>
<gene>
    <name evidence="1" type="ORF">BV22DRAFT_787151</name>
</gene>
<comment type="caution">
    <text evidence="1">The sequence shown here is derived from an EMBL/GenBank/DDBJ whole genome shotgun (WGS) entry which is preliminary data.</text>
</comment>
<dbReference type="Proteomes" id="UP000790709">
    <property type="component" value="Unassembled WGS sequence"/>
</dbReference>
<organism evidence="1 2">
    <name type="scientific">Leucogyrophana mollusca</name>
    <dbReference type="NCBI Taxonomy" id="85980"/>
    <lineage>
        <taxon>Eukaryota</taxon>
        <taxon>Fungi</taxon>
        <taxon>Dikarya</taxon>
        <taxon>Basidiomycota</taxon>
        <taxon>Agaricomycotina</taxon>
        <taxon>Agaricomycetes</taxon>
        <taxon>Agaricomycetidae</taxon>
        <taxon>Boletales</taxon>
        <taxon>Boletales incertae sedis</taxon>
        <taxon>Leucogyrophana</taxon>
    </lineage>
</organism>
<sequence>MLQSFDRHIARALMRLYTPRRHVPISFETFCVRQRSRASRSTSTVCSRAGAGLQSIAEIPMYVPPEFCDGCALEVLYEGARRLHDPLWSLAEMTRHKEPGLSNLLLPSASSSSGVIAPSTAHAKTSSQSLKSSCAASRPQQTHKQAPTRNQNQTLAAMGTSYQHSSVIRAFLSLCHWRGRMALKM</sequence>
<protein>
    <submittedName>
        <fullName evidence="1">Uncharacterized protein</fullName>
    </submittedName>
</protein>
<keyword evidence="2" id="KW-1185">Reference proteome</keyword>
<evidence type="ECO:0000313" key="1">
    <source>
        <dbReference type="EMBL" id="KAH7920635.1"/>
    </source>
</evidence>
<proteinExistence type="predicted"/>
<name>A0ACB8B4P2_9AGAM</name>
<reference evidence="1" key="1">
    <citation type="journal article" date="2021" name="New Phytol.">
        <title>Evolutionary innovations through gain and loss of genes in the ectomycorrhizal Boletales.</title>
        <authorList>
            <person name="Wu G."/>
            <person name="Miyauchi S."/>
            <person name="Morin E."/>
            <person name="Kuo A."/>
            <person name="Drula E."/>
            <person name="Varga T."/>
            <person name="Kohler A."/>
            <person name="Feng B."/>
            <person name="Cao Y."/>
            <person name="Lipzen A."/>
            <person name="Daum C."/>
            <person name="Hundley H."/>
            <person name="Pangilinan J."/>
            <person name="Johnson J."/>
            <person name="Barry K."/>
            <person name="LaButti K."/>
            <person name="Ng V."/>
            <person name="Ahrendt S."/>
            <person name="Min B."/>
            <person name="Choi I.G."/>
            <person name="Park H."/>
            <person name="Plett J.M."/>
            <person name="Magnuson J."/>
            <person name="Spatafora J.W."/>
            <person name="Nagy L.G."/>
            <person name="Henrissat B."/>
            <person name="Grigoriev I.V."/>
            <person name="Yang Z.L."/>
            <person name="Xu J."/>
            <person name="Martin F.M."/>
        </authorList>
    </citation>
    <scope>NUCLEOTIDE SEQUENCE</scope>
    <source>
        <strain evidence="1">KUC20120723A-06</strain>
    </source>
</reference>
<accession>A0ACB8B4P2</accession>